<evidence type="ECO:0000313" key="2">
    <source>
        <dbReference type="EMBL" id="OQR78451.1"/>
    </source>
</evidence>
<reference evidence="2 3" key="1">
    <citation type="journal article" date="2017" name="Gigascience">
        <title>Draft genome of the honey bee ectoparasitic mite, Tropilaelaps mercedesae, is shaped by the parasitic life history.</title>
        <authorList>
            <person name="Dong X."/>
            <person name="Armstrong S.D."/>
            <person name="Xia D."/>
            <person name="Makepeace B.L."/>
            <person name="Darby A.C."/>
            <person name="Kadowaki T."/>
        </authorList>
    </citation>
    <scope>NUCLEOTIDE SEQUENCE [LARGE SCALE GENOMIC DNA]</scope>
    <source>
        <strain evidence="2">Wuxi-XJTLU</strain>
    </source>
</reference>
<dbReference type="InParanoid" id="A0A1V9XYA9"/>
<feature type="region of interest" description="Disordered" evidence="1">
    <location>
        <begin position="63"/>
        <end position="135"/>
    </location>
</feature>
<dbReference type="AlphaFoldDB" id="A0A1V9XYA9"/>
<feature type="compositionally biased region" description="Basic and acidic residues" evidence="1">
    <location>
        <begin position="126"/>
        <end position="135"/>
    </location>
</feature>
<keyword evidence="3" id="KW-1185">Reference proteome</keyword>
<gene>
    <name evidence="2" type="ORF">BIW11_00301</name>
</gene>
<comment type="caution">
    <text evidence="2">The sequence shown here is derived from an EMBL/GenBank/DDBJ whole genome shotgun (WGS) entry which is preliminary data.</text>
</comment>
<dbReference type="Proteomes" id="UP000192247">
    <property type="component" value="Unassembled WGS sequence"/>
</dbReference>
<dbReference type="STRING" id="418985.A0A1V9XYA9"/>
<dbReference type="OrthoDB" id="5972258at2759"/>
<evidence type="ECO:0000313" key="3">
    <source>
        <dbReference type="Proteomes" id="UP000192247"/>
    </source>
</evidence>
<feature type="compositionally biased region" description="Polar residues" evidence="1">
    <location>
        <begin position="78"/>
        <end position="93"/>
    </location>
</feature>
<evidence type="ECO:0000256" key="1">
    <source>
        <dbReference type="SAM" id="MobiDB-lite"/>
    </source>
</evidence>
<name>A0A1V9XYA9_9ACAR</name>
<organism evidence="2 3">
    <name type="scientific">Tropilaelaps mercedesae</name>
    <dbReference type="NCBI Taxonomy" id="418985"/>
    <lineage>
        <taxon>Eukaryota</taxon>
        <taxon>Metazoa</taxon>
        <taxon>Ecdysozoa</taxon>
        <taxon>Arthropoda</taxon>
        <taxon>Chelicerata</taxon>
        <taxon>Arachnida</taxon>
        <taxon>Acari</taxon>
        <taxon>Parasitiformes</taxon>
        <taxon>Mesostigmata</taxon>
        <taxon>Gamasina</taxon>
        <taxon>Dermanyssoidea</taxon>
        <taxon>Laelapidae</taxon>
        <taxon>Tropilaelaps</taxon>
    </lineage>
</organism>
<sequence>MKEFARAEPSQFDLDLQFKPLSAKCGGTKLRMTMHSNFLREGKATDEDMQSVASLMSLPGPLDVANLDDFDELPSPPGSKTSGLPGTTAQDVQEVQLRISELTGRLSKLTEHPDAKTSNLARKRTSKDGTDEGTH</sequence>
<protein>
    <submittedName>
        <fullName evidence="2">Uncharacterized protein</fullName>
    </submittedName>
</protein>
<accession>A0A1V9XYA9</accession>
<proteinExistence type="predicted"/>
<dbReference type="EMBL" id="MNPL01002210">
    <property type="protein sequence ID" value="OQR78451.1"/>
    <property type="molecule type" value="Genomic_DNA"/>
</dbReference>